<keyword evidence="2" id="KW-1185">Reference proteome</keyword>
<gene>
    <name evidence="1" type="ORF">R1sor_002019</name>
</gene>
<dbReference type="EMBL" id="JBJQOH010000006">
    <property type="protein sequence ID" value="KAL3683997.1"/>
    <property type="molecule type" value="Genomic_DNA"/>
</dbReference>
<dbReference type="Proteomes" id="UP001633002">
    <property type="component" value="Unassembled WGS sequence"/>
</dbReference>
<proteinExistence type="predicted"/>
<evidence type="ECO:0008006" key="3">
    <source>
        <dbReference type="Google" id="ProtNLM"/>
    </source>
</evidence>
<organism evidence="1 2">
    <name type="scientific">Riccia sorocarpa</name>
    <dbReference type="NCBI Taxonomy" id="122646"/>
    <lineage>
        <taxon>Eukaryota</taxon>
        <taxon>Viridiplantae</taxon>
        <taxon>Streptophyta</taxon>
        <taxon>Embryophyta</taxon>
        <taxon>Marchantiophyta</taxon>
        <taxon>Marchantiopsida</taxon>
        <taxon>Marchantiidae</taxon>
        <taxon>Marchantiales</taxon>
        <taxon>Ricciaceae</taxon>
        <taxon>Riccia</taxon>
    </lineage>
</organism>
<accession>A0ABD3H051</accession>
<evidence type="ECO:0000313" key="2">
    <source>
        <dbReference type="Proteomes" id="UP001633002"/>
    </source>
</evidence>
<name>A0ABD3H051_9MARC</name>
<dbReference type="AlphaFoldDB" id="A0ABD3H051"/>
<comment type="caution">
    <text evidence="1">The sequence shown here is derived from an EMBL/GenBank/DDBJ whole genome shotgun (WGS) entry which is preliminary data.</text>
</comment>
<sequence length="258" mass="28989">MPFPFKLLAKIMANCMQTLILKLIDSQKSGFVVGRNIRYIVLVLKIGLKWAEQSNQETIFLILDFLTAYDRVEFKYIRETLKAMGFGDDTIKRIKGLARNGTSIMMISREDEGENKREFLVTDPCHQKRFVDDIGICIIVEDGFFQAIKEVDKKYEAISGARLNLQESLVMSLTPKAGCEWKANTGCRIAEPGESFINLGVKTRCTLDEKDVVGKKRLYGGIPNEEGDGGSNWIPLKGKGVALQMRDVAQILGDKDIK</sequence>
<evidence type="ECO:0000313" key="1">
    <source>
        <dbReference type="EMBL" id="KAL3683997.1"/>
    </source>
</evidence>
<protein>
    <recommendedName>
        <fullName evidence="3">Reverse transcriptase domain-containing protein</fullName>
    </recommendedName>
</protein>
<reference evidence="1 2" key="1">
    <citation type="submission" date="2024-09" db="EMBL/GenBank/DDBJ databases">
        <title>Chromosome-scale assembly of Riccia sorocarpa.</title>
        <authorList>
            <person name="Paukszto L."/>
        </authorList>
    </citation>
    <scope>NUCLEOTIDE SEQUENCE [LARGE SCALE GENOMIC DNA]</scope>
    <source>
        <strain evidence="1">LP-2024</strain>
        <tissue evidence="1">Aerial parts of the thallus</tissue>
    </source>
</reference>